<dbReference type="STRING" id="1432141.A0A015JHP3"/>
<sequence length="509" mass="58358">MSTTNNNSIFFSSLDDVSLSPLKLSNLNSQGRTQPRSFPVLLQPKLQRPTLFSLLGSTKSCPRNSLIQELDFSYVSNTALKPYSERTSVVIDQAWARTSATPTPYTDEHFTDKGVWKAQVTPISQRNFVSPVYQLLDNTSSESSPVEKHSPDINKECLHDNTNITQKPTPERNNVLSVLSVLSENQLHQQHLDTNQELIQAQQHSPFIKFIKQSRTHTNISQRSSGMVEHNIIIPEHDIIQEHTPAHQRSPFVINKKWSHNSNTLQEPTPMAECRYSEQGFNRLSHTPQGSSGRSSFDTDQGWPQMSPTEGYAQLPPIMIPDRELDQRASIVIPEHEINQQSNIQPRIQCLLQSYSQAESASTTLLTLNQRLKQEQANKENEFESKEFACSECDKIYKGKNARSILRRHLKDKHKIEQPRGTRWDNDPNRPKTDEERRQRMLESKRRSALKARERKNNQRVMMQQTNNSQPVSQRSELYPVSKAELSLILSPPRTPRNLCSSPVHYKIQ</sequence>
<feature type="compositionally biased region" description="Basic and acidic residues" evidence="2">
    <location>
        <begin position="414"/>
        <end position="457"/>
    </location>
</feature>
<feature type="compositionally biased region" description="Polar residues" evidence="2">
    <location>
        <begin position="282"/>
        <end position="308"/>
    </location>
</feature>
<evidence type="ECO:0000256" key="1">
    <source>
        <dbReference type="SAM" id="Coils"/>
    </source>
</evidence>
<proteinExistence type="predicted"/>
<feature type="compositionally biased region" description="Polar residues" evidence="2">
    <location>
        <begin position="459"/>
        <end position="476"/>
    </location>
</feature>
<feature type="coiled-coil region" evidence="1">
    <location>
        <begin position="358"/>
        <end position="389"/>
    </location>
</feature>
<dbReference type="AlphaFoldDB" id="A0A015JHP3"/>
<reference evidence="3 4" key="1">
    <citation type="submission" date="2014-02" db="EMBL/GenBank/DDBJ databases">
        <title>Single nucleus genome sequencing reveals high similarity among nuclei of an endomycorrhizal fungus.</title>
        <authorList>
            <person name="Lin K."/>
            <person name="Geurts R."/>
            <person name="Zhang Z."/>
            <person name="Limpens E."/>
            <person name="Saunders D.G."/>
            <person name="Mu D."/>
            <person name="Pang E."/>
            <person name="Cao H."/>
            <person name="Cha H."/>
            <person name="Lin T."/>
            <person name="Zhou Q."/>
            <person name="Shang Y."/>
            <person name="Li Y."/>
            <person name="Ivanov S."/>
            <person name="Sharma T."/>
            <person name="Velzen R.V."/>
            <person name="Ruijter N.D."/>
            <person name="Aanen D.K."/>
            <person name="Win J."/>
            <person name="Kamoun S."/>
            <person name="Bisseling T."/>
            <person name="Huang S."/>
        </authorList>
    </citation>
    <scope>NUCLEOTIDE SEQUENCE [LARGE SCALE GENOMIC DNA]</scope>
    <source>
        <strain evidence="4">DAOM197198w</strain>
    </source>
</reference>
<keyword evidence="1" id="KW-0175">Coiled coil</keyword>
<organism evidence="3 4">
    <name type="scientific">Rhizophagus irregularis (strain DAOM 197198w)</name>
    <name type="common">Glomus intraradices</name>
    <dbReference type="NCBI Taxonomy" id="1432141"/>
    <lineage>
        <taxon>Eukaryota</taxon>
        <taxon>Fungi</taxon>
        <taxon>Fungi incertae sedis</taxon>
        <taxon>Mucoromycota</taxon>
        <taxon>Glomeromycotina</taxon>
        <taxon>Glomeromycetes</taxon>
        <taxon>Glomerales</taxon>
        <taxon>Glomeraceae</taxon>
        <taxon>Rhizophagus</taxon>
    </lineage>
</organism>
<evidence type="ECO:0000313" key="4">
    <source>
        <dbReference type="Proteomes" id="UP000022910"/>
    </source>
</evidence>
<evidence type="ECO:0000256" key="2">
    <source>
        <dbReference type="SAM" id="MobiDB-lite"/>
    </source>
</evidence>
<feature type="region of interest" description="Disordered" evidence="2">
    <location>
        <begin position="282"/>
        <end position="312"/>
    </location>
</feature>
<gene>
    <name evidence="3" type="ORF">RirG_099710</name>
</gene>
<comment type="caution">
    <text evidence="3">The sequence shown here is derived from an EMBL/GenBank/DDBJ whole genome shotgun (WGS) entry which is preliminary data.</text>
</comment>
<protein>
    <submittedName>
        <fullName evidence="3">Uncharacterized protein</fullName>
    </submittedName>
</protein>
<evidence type="ECO:0000313" key="3">
    <source>
        <dbReference type="EMBL" id="EXX69027.1"/>
    </source>
</evidence>
<dbReference type="Proteomes" id="UP000022910">
    <property type="component" value="Unassembled WGS sequence"/>
</dbReference>
<dbReference type="HOGENOM" id="CLU_535440_0_0_1"/>
<keyword evidence="4" id="KW-1185">Reference proteome</keyword>
<dbReference type="SMR" id="A0A015JHP3"/>
<dbReference type="EMBL" id="JEMT01017024">
    <property type="protein sequence ID" value="EXX69027.1"/>
    <property type="molecule type" value="Genomic_DNA"/>
</dbReference>
<dbReference type="OrthoDB" id="2333993at2759"/>
<feature type="region of interest" description="Disordered" evidence="2">
    <location>
        <begin position="411"/>
        <end position="476"/>
    </location>
</feature>
<accession>A0A015JHP3</accession>
<name>A0A015JHP3_RHIIW</name>